<evidence type="ECO:0000313" key="1">
    <source>
        <dbReference type="EMBL" id="JAE27928.1"/>
    </source>
</evidence>
<reference evidence="1" key="1">
    <citation type="submission" date="2014-09" db="EMBL/GenBank/DDBJ databases">
        <authorList>
            <person name="Magalhaes I.L.F."/>
            <person name="Oliveira U."/>
            <person name="Santos F.R."/>
            <person name="Vidigal T.H.D.A."/>
            <person name="Brescovit A.D."/>
            <person name="Santos A.J."/>
        </authorList>
    </citation>
    <scope>NUCLEOTIDE SEQUENCE</scope>
    <source>
        <tissue evidence="1">Shoot tissue taken approximately 20 cm above the soil surface</tissue>
    </source>
</reference>
<name>A0A0A9H4X0_ARUDO</name>
<proteinExistence type="predicted"/>
<dbReference type="PANTHER" id="PTHR34222:SF100">
    <property type="entry name" value="CCHC-TYPE DOMAIN-CONTAINING PROTEIN"/>
    <property type="match status" value="1"/>
</dbReference>
<dbReference type="AlphaFoldDB" id="A0A0A9H4X0"/>
<sequence>MDPPLCSACSTCSTCPRSHRTQRDRRRMYDFLMCLRPEFEPVRAQLVSRSPPPTTVEVFTALCSLSEQLSVAVLAAPIAAPTLAFTPVTSAATSPSSSASTAAPTPAYTPKDTKCTRYNRWGHSHEKCRAWLKNRQARGGGPSRGVLKEAGPQATLPKGAAHYHRVRLLSLSPFFSASLTSPRRDLLASLSLLQVFGS</sequence>
<dbReference type="EMBL" id="GBRH01169968">
    <property type="protein sequence ID" value="JAE27928.1"/>
    <property type="molecule type" value="Transcribed_RNA"/>
</dbReference>
<protein>
    <submittedName>
        <fullName evidence="1">Uncharacterized protein</fullName>
    </submittedName>
</protein>
<organism evidence="1">
    <name type="scientific">Arundo donax</name>
    <name type="common">Giant reed</name>
    <name type="synonym">Donax arundinaceus</name>
    <dbReference type="NCBI Taxonomy" id="35708"/>
    <lineage>
        <taxon>Eukaryota</taxon>
        <taxon>Viridiplantae</taxon>
        <taxon>Streptophyta</taxon>
        <taxon>Embryophyta</taxon>
        <taxon>Tracheophyta</taxon>
        <taxon>Spermatophyta</taxon>
        <taxon>Magnoliopsida</taxon>
        <taxon>Liliopsida</taxon>
        <taxon>Poales</taxon>
        <taxon>Poaceae</taxon>
        <taxon>PACMAD clade</taxon>
        <taxon>Arundinoideae</taxon>
        <taxon>Arundineae</taxon>
        <taxon>Arundo</taxon>
    </lineage>
</organism>
<accession>A0A0A9H4X0</accession>
<reference evidence="1" key="2">
    <citation type="journal article" date="2015" name="Data Brief">
        <title>Shoot transcriptome of the giant reed, Arundo donax.</title>
        <authorList>
            <person name="Barrero R.A."/>
            <person name="Guerrero F.D."/>
            <person name="Moolhuijzen P."/>
            <person name="Goolsby J.A."/>
            <person name="Tidwell J."/>
            <person name="Bellgard S.E."/>
            <person name="Bellgard M.I."/>
        </authorList>
    </citation>
    <scope>NUCLEOTIDE SEQUENCE</scope>
    <source>
        <tissue evidence="1">Shoot tissue taken approximately 20 cm above the soil surface</tissue>
    </source>
</reference>
<dbReference type="PANTHER" id="PTHR34222">
    <property type="entry name" value="GAG_PRE-INTEGRS DOMAIN-CONTAINING PROTEIN"/>
    <property type="match status" value="1"/>
</dbReference>